<organism evidence="3 4">
    <name type="scientific">Thioalkalivibrio paradoxus ARh 1</name>
    <dbReference type="NCBI Taxonomy" id="713585"/>
    <lineage>
        <taxon>Bacteria</taxon>
        <taxon>Pseudomonadati</taxon>
        <taxon>Pseudomonadota</taxon>
        <taxon>Gammaproteobacteria</taxon>
        <taxon>Chromatiales</taxon>
        <taxon>Ectothiorhodospiraceae</taxon>
        <taxon>Thioalkalivibrio</taxon>
    </lineage>
</organism>
<dbReference type="OrthoDB" id="9788279at2"/>
<proteinExistence type="predicted"/>
<dbReference type="GO" id="GO:0016209">
    <property type="term" value="F:antioxidant activity"/>
    <property type="evidence" value="ECO:0007669"/>
    <property type="project" value="InterPro"/>
</dbReference>
<dbReference type="KEGG" id="tti:THITH_15240"/>
<dbReference type="CDD" id="cd02966">
    <property type="entry name" value="TlpA_like_family"/>
    <property type="match status" value="1"/>
</dbReference>
<dbReference type="SUPFAM" id="SSF52833">
    <property type="entry name" value="Thioredoxin-like"/>
    <property type="match status" value="1"/>
</dbReference>
<dbReference type="HOGENOM" id="CLU_042529_11_2_6"/>
<dbReference type="RefSeq" id="WP_006747037.1">
    <property type="nucleotide sequence ID" value="NZ_CP007029.1"/>
</dbReference>
<dbReference type="InterPro" id="IPR050553">
    <property type="entry name" value="Thioredoxin_ResA/DsbE_sf"/>
</dbReference>
<dbReference type="InterPro" id="IPR000866">
    <property type="entry name" value="AhpC/TSA"/>
</dbReference>
<dbReference type="AlphaFoldDB" id="W0DLS5"/>
<name>W0DLS5_9GAMM</name>
<feature type="region of interest" description="Disordered" evidence="1">
    <location>
        <begin position="161"/>
        <end position="202"/>
    </location>
</feature>
<dbReference type="PANTHER" id="PTHR42852">
    <property type="entry name" value="THIOL:DISULFIDE INTERCHANGE PROTEIN DSBE"/>
    <property type="match status" value="1"/>
</dbReference>
<dbReference type="PANTHER" id="PTHR42852:SF13">
    <property type="entry name" value="PROTEIN DIPZ"/>
    <property type="match status" value="1"/>
</dbReference>
<feature type="domain" description="Thioredoxin" evidence="2">
    <location>
        <begin position="25"/>
        <end position="163"/>
    </location>
</feature>
<evidence type="ECO:0000313" key="4">
    <source>
        <dbReference type="Proteomes" id="UP000005289"/>
    </source>
</evidence>
<dbReference type="PROSITE" id="PS51352">
    <property type="entry name" value="THIOREDOXIN_2"/>
    <property type="match status" value="1"/>
</dbReference>
<dbReference type="InterPro" id="IPR036249">
    <property type="entry name" value="Thioredoxin-like_sf"/>
</dbReference>
<sequence length="202" mass="21978">MRARILFWLLLPVLIAGCGGERQSVANGDPAPAFELERLDGGQATLSEQQGQVVALRFWADWCPFCRREMRELEPVYQQLRAEGLEILAVNVGQERARAERFADRVGYSYPTLLDPDSAVARRYGVIAIPVTYFIDRDGIVRGRILGESDASTFERMARPLLDPGADQRPGSAGTGQPAKGRAGIEPLQPLAAGAGLTATDP</sequence>
<evidence type="ECO:0000259" key="2">
    <source>
        <dbReference type="PROSITE" id="PS51352"/>
    </source>
</evidence>
<dbReference type="InterPro" id="IPR013766">
    <property type="entry name" value="Thioredoxin_domain"/>
</dbReference>
<dbReference type="GO" id="GO:0016491">
    <property type="term" value="F:oxidoreductase activity"/>
    <property type="evidence" value="ECO:0007669"/>
    <property type="project" value="InterPro"/>
</dbReference>
<accession>W0DLS5</accession>
<keyword evidence="4" id="KW-1185">Reference proteome</keyword>
<protein>
    <submittedName>
        <fullName evidence="3">Cytochrome C biogenesis protein</fullName>
    </submittedName>
</protein>
<gene>
    <name evidence="3" type="ORF">THITH_15240</name>
</gene>
<evidence type="ECO:0000256" key="1">
    <source>
        <dbReference type="SAM" id="MobiDB-lite"/>
    </source>
</evidence>
<dbReference type="Gene3D" id="3.40.30.10">
    <property type="entry name" value="Glutaredoxin"/>
    <property type="match status" value="1"/>
</dbReference>
<dbReference type="Pfam" id="PF00578">
    <property type="entry name" value="AhpC-TSA"/>
    <property type="match status" value="1"/>
</dbReference>
<reference evidence="3 4" key="1">
    <citation type="submission" date="2013-12" db="EMBL/GenBank/DDBJ databases">
        <authorList>
            <consortium name="DOE Joint Genome Institute"/>
            <person name="Muyzer G."/>
            <person name="Huntemann M."/>
            <person name="Han J."/>
            <person name="Chen A."/>
            <person name="Kyrpides N."/>
            <person name="Mavromatis K."/>
            <person name="Markowitz V."/>
            <person name="Palaniappan K."/>
            <person name="Ivanova N."/>
            <person name="Schaumberg A."/>
            <person name="Pati A."/>
            <person name="Liolios K."/>
            <person name="Nordberg H.P."/>
            <person name="Cantor M.N."/>
            <person name="Hua S.X."/>
            <person name="Woyke T."/>
        </authorList>
    </citation>
    <scope>NUCLEOTIDE SEQUENCE [LARGE SCALE GENOMIC DNA]</scope>
    <source>
        <strain evidence="3 4">ARh 1</strain>
    </source>
</reference>
<dbReference type="Proteomes" id="UP000005289">
    <property type="component" value="Chromosome"/>
</dbReference>
<dbReference type="PROSITE" id="PS51257">
    <property type="entry name" value="PROKAR_LIPOPROTEIN"/>
    <property type="match status" value="1"/>
</dbReference>
<dbReference type="STRING" id="713585.THITH_15240"/>
<evidence type="ECO:0000313" key="3">
    <source>
        <dbReference type="EMBL" id="AHE99406.1"/>
    </source>
</evidence>
<dbReference type="EMBL" id="CP007029">
    <property type="protein sequence ID" value="AHE99406.1"/>
    <property type="molecule type" value="Genomic_DNA"/>
</dbReference>